<dbReference type="SMART" id="SM00827">
    <property type="entry name" value="PKS_AT"/>
    <property type="match status" value="1"/>
</dbReference>
<dbReference type="SMART" id="SM00822">
    <property type="entry name" value="PKS_KR"/>
    <property type="match status" value="1"/>
</dbReference>
<keyword evidence="12" id="KW-1185">Reference proteome</keyword>
<dbReference type="PANTHER" id="PTHR43775">
    <property type="entry name" value="FATTY ACID SYNTHASE"/>
    <property type="match status" value="1"/>
</dbReference>
<keyword evidence="5" id="KW-0012">Acyltransferase</keyword>
<proteinExistence type="predicted"/>
<dbReference type="InterPro" id="IPR049551">
    <property type="entry name" value="PKS_DH_C"/>
</dbReference>
<evidence type="ECO:0000256" key="4">
    <source>
        <dbReference type="ARBA" id="ARBA00023268"/>
    </source>
</evidence>
<keyword evidence="1" id="KW-0596">Phosphopantetheine</keyword>
<dbReference type="Pfam" id="PF13489">
    <property type="entry name" value="Methyltransf_23"/>
    <property type="match status" value="1"/>
</dbReference>
<sequence length="2387" mass="262022">MAAIATDLETGGTGIEGTRAGGTGIKGSRERGAGGEPIAICGIALRLPRGIKTSQQLWEFLVGKGDARTRIPESRYNATAFHDPDGGPASVKTEYGYFIDEELGYLDTSCFPISGKELERIAPDQRLMLEVARECFDDAGEIDWRGKSVGCYMGSFGEDWLEMFARETQHNAPYRVSGYGDWALSNRVSYEMDLKGPSLTIRTACSASTVALHEACSAILRGDCESALVGGANIIMTPGLTMSMTDQGVLSPDGSCKSFSADADGYGRGEAITCIFVKKLSDAVRDKNPIRGVIRATGNNSDGRSAGLTSPSTDSQEALIRKVYARAGITDFSQTGFVECHATGTKVGDPIETKAIARVFGDSGVYIGSVKPNLGHTEGSSGLLSIVKSVLCLENRAIAPNIKFSHPNPAIPFDSAKLKVPLELVPWPKDRMERISVNSFGIGGSNAHVIIDSAASFQKALIPSVPDNHPHLILYSASSPQALDPMTENFRHYIKKHPQSVGDLSYTLALRREHLPHRAFSIARHGDLGTMSSASSNTKTQNLIMVFTGQGAQWPSMGRELLQENATFLGSIRSLDKCLQELKHSPSWSIEDEIISQPICTAIQIALVDTLATLDVHPLAVVGHSSGEIAAAYAAGGLTASEAITSAGAMAALGLGWDQAKELLLPNTTISCDNSPQIAEVLRNVRKSHPDVMARKLQVQKAYHSYHMSEIGEIYQQYMEDEGVVGKAATKLFFSSVTGDLLTGPTDFGPHYWRSNLESPVLFQPAMLKLLRHSIGNDSGPLRQILNKASRTAPYVSAMVRNQDSNEALLSAIGTLHTHNIPINLQSLIHPGVCLPDLPRYPWVHIEKYWYESRLSKEYRHRQYPHHSLLGARMIESTDFEPAWRNILHLDAAPWLRDHRVGDDTIFPFTGYVAIAAEAARQLTKIEKMLRLRHVIKPTEIMTILRQHRLTDTSHGACWVKHCTGAVMTEDQTLTEGETVSSLPRHVKSRDWINTLSREGLHLGPAFQNFTDVTSGTRHPEATARLLSNSNFEAKKYHIHPTTVDSALQLLGIALVSGLSRKHRNWLPVSVEEFNMVQCSSDIIAHATAKLSGGSTVVGKVNGTVNGMNVLEISGMRMSSAIDNTESISQNDPHAAARLAWGADLDHINVKALVSPTSTRSEHQTDIEELYQLCLVHLGQVQTLSDVTKPHLQAYKSWILRQVRLLRHDFITMHDASSPLEKIDSLVDRLASTAVAPIATTMRAICTNAEGILGGEFPSLSSLLPEKTVTALYNFVNNVDATQFIQALAHCKPNMKVLEIGSWRRTPSASILNSLTLPDNRTTYSNYTFTLPGFVSSQVTTDPRKKFASFNINQDPVDQGFREGQYDFIVTNNALLDAKNIDNALKNIRTLLAPGGRLLLQELCAGPNWTNLVFGILPGWWNNILGFENNEPQTNLHRWQPKLVSAGFDHLESIPSGAQGSWQLNAAVIARTPLKETVSKLVTILCDNMESNLGPIHQQLESSGYTVSRCTLGDEPPAGQDILAILDYNKPFFDNISTEDFEKFKNFILNLDRCGVLWVTKPTQLDCTDPRYALVIGTGRTIRSELLVDFATCEVDRIDESTAQLVDVFAKFQMRDQNDSLSPEFEYAIHRGIIKVPRFYPFKLSRESTTWLQSDVAELDVERAGRLNTLGWCTAPAMSQTLQDNEIELEVHAVGLNFRDILIATGVVELPKRTFGLEGAGIVRRIGKTVETLKVGDRVAGVLDQMFSTHIIAPERRFVKIPDTINFDEASTMFSPFVTAIHCIIDVGNLKEGQSVLIHSACGGVGLAAVQLATMLKADIFVTVSSEEKIQHLMQIFNIPRNRIFYSRDNSFAKDLMRETQGQGVDLVLNSLSGDLLHATWQCVAPFGKMVEIGKRDILGHGKLDMHPFLENRSYCCVDVGTFPTKMIHKLLLSTVKLIEKGKISPIHPVKMFEASAVQDAFRYMQAGRHIGRIGVRLRDSSGTPSLGVVSSRSKMNTRLDPTASYLLVGGLKGLGRATSSWLVEHGARSLIFLSRNAGCDQNDIELANELSSMDCDVQFVKGSVTSIEDVERAVRNARRPLKGIFNMAMVLRDESFAKLSFDQWDQVIRPKVHGTWNLHHVIEAAGIKLDFFVLFSSLSGIIGQPGQTHYAAANTFLDAFVGYRKSLGLKASSIDLGAIQDVGYISRTKGLLQNMSSGGFMPLREQEMLDSVSLAMKSQSTDTSGSSLLSSEQSTFTVGLRSTIPLDVPANRAVWKRDRRMAVYHNEINAQGSETGSNEGLKLFILNAKGDHSTLKTDDAAIFLGREVGKKLLALLLKPNDEVNVLMSLADMGLDSLVAIELRAWWRQVFGFNVSVLEMMGMGTLQALGQFAAKGLLKLGEEGNEY</sequence>
<keyword evidence="2" id="KW-0597">Phosphoprotein</keyword>
<dbReference type="Gene3D" id="3.10.129.110">
    <property type="entry name" value="Polyketide synthase dehydratase"/>
    <property type="match status" value="1"/>
</dbReference>
<dbReference type="Pfam" id="PF00550">
    <property type="entry name" value="PP-binding"/>
    <property type="match status" value="1"/>
</dbReference>
<feature type="region of interest" description="N-terminal hotdog fold" evidence="6">
    <location>
        <begin position="867"/>
        <end position="974"/>
    </location>
</feature>
<dbReference type="Gene3D" id="3.90.180.10">
    <property type="entry name" value="Medium-chain alcohol dehydrogenases, catalytic domain"/>
    <property type="match status" value="1"/>
</dbReference>
<dbReference type="GO" id="GO:0004312">
    <property type="term" value="F:fatty acid synthase activity"/>
    <property type="evidence" value="ECO:0007669"/>
    <property type="project" value="TreeGrafter"/>
</dbReference>
<name>A0A2V1DB56_9PLEO</name>
<feature type="region of interest" description="Disordered" evidence="7">
    <location>
        <begin position="1"/>
        <end position="31"/>
    </location>
</feature>
<dbReference type="InterPro" id="IPR032821">
    <property type="entry name" value="PKS_assoc"/>
</dbReference>
<dbReference type="InterPro" id="IPR049900">
    <property type="entry name" value="PKS_mFAS_DH"/>
</dbReference>
<dbReference type="SUPFAM" id="SSF53335">
    <property type="entry name" value="S-adenosyl-L-methionine-dependent methyltransferases"/>
    <property type="match status" value="1"/>
</dbReference>
<protein>
    <submittedName>
        <fullName evidence="11">Putative polyketide synthase</fullName>
    </submittedName>
</protein>
<dbReference type="InterPro" id="IPR016035">
    <property type="entry name" value="Acyl_Trfase/lysoPLipase"/>
</dbReference>
<gene>
    <name evidence="11" type="ORF">DM02DRAFT_691085</name>
</gene>
<evidence type="ECO:0000259" key="8">
    <source>
        <dbReference type="PROSITE" id="PS50075"/>
    </source>
</evidence>
<dbReference type="InterPro" id="IPR020843">
    <property type="entry name" value="ER"/>
</dbReference>
<dbReference type="PROSITE" id="PS52019">
    <property type="entry name" value="PKS_MFAS_DH"/>
    <property type="match status" value="1"/>
</dbReference>
<dbReference type="Pfam" id="PF14765">
    <property type="entry name" value="PS-DH"/>
    <property type="match status" value="1"/>
</dbReference>
<dbReference type="InterPro" id="IPR057326">
    <property type="entry name" value="KR_dom"/>
</dbReference>
<dbReference type="Pfam" id="PF23114">
    <property type="entry name" value="NAD-bd_HRPKS_sdrA"/>
    <property type="match status" value="1"/>
</dbReference>
<dbReference type="GO" id="GO:0016491">
    <property type="term" value="F:oxidoreductase activity"/>
    <property type="evidence" value="ECO:0007669"/>
    <property type="project" value="InterPro"/>
</dbReference>
<dbReference type="InterPro" id="IPR014030">
    <property type="entry name" value="Ketoacyl_synth_N"/>
</dbReference>
<dbReference type="InterPro" id="IPR011032">
    <property type="entry name" value="GroES-like_sf"/>
</dbReference>
<feature type="active site" description="Proton acceptor; for dehydratase activity" evidence="6">
    <location>
        <position position="899"/>
    </location>
</feature>
<dbReference type="InterPro" id="IPR020806">
    <property type="entry name" value="PKS_PP-bd"/>
</dbReference>
<dbReference type="SMART" id="SM00829">
    <property type="entry name" value="PKS_ER"/>
    <property type="match status" value="1"/>
</dbReference>
<feature type="region of interest" description="C-terminal hotdog fold" evidence="6">
    <location>
        <begin position="984"/>
        <end position="1127"/>
    </location>
</feature>
<evidence type="ECO:0000256" key="6">
    <source>
        <dbReference type="PROSITE-ProRule" id="PRU01363"/>
    </source>
</evidence>
<dbReference type="Pfam" id="PF08240">
    <property type="entry name" value="ADH_N"/>
    <property type="match status" value="1"/>
</dbReference>
<dbReference type="GO" id="GO:0031177">
    <property type="term" value="F:phosphopantetheine binding"/>
    <property type="evidence" value="ECO:0007669"/>
    <property type="project" value="InterPro"/>
</dbReference>
<keyword evidence="4" id="KW-0511">Multifunctional enzyme</keyword>
<evidence type="ECO:0000256" key="1">
    <source>
        <dbReference type="ARBA" id="ARBA00022450"/>
    </source>
</evidence>
<dbReference type="FunFam" id="3.40.50.720:FF:000209">
    <property type="entry name" value="Polyketide synthase Pks12"/>
    <property type="match status" value="1"/>
</dbReference>
<accession>A0A2V1DB56</accession>
<dbReference type="InterPro" id="IPR014031">
    <property type="entry name" value="Ketoacyl_synth_C"/>
</dbReference>
<feature type="domain" description="Carrier" evidence="8">
    <location>
        <begin position="2300"/>
        <end position="2377"/>
    </location>
</feature>
<dbReference type="SUPFAM" id="SSF47336">
    <property type="entry name" value="ACP-like"/>
    <property type="match status" value="1"/>
</dbReference>
<dbReference type="SUPFAM" id="SSF50129">
    <property type="entry name" value="GroES-like"/>
    <property type="match status" value="1"/>
</dbReference>
<dbReference type="CDD" id="cd00833">
    <property type="entry name" value="PKS"/>
    <property type="match status" value="1"/>
</dbReference>
<dbReference type="InterPro" id="IPR013968">
    <property type="entry name" value="PKS_KR"/>
</dbReference>
<keyword evidence="3" id="KW-0808">Transferase</keyword>
<dbReference type="Pfam" id="PF21089">
    <property type="entry name" value="PKS_DH_N"/>
    <property type="match status" value="1"/>
</dbReference>
<dbReference type="Pfam" id="PF00698">
    <property type="entry name" value="Acyl_transf_1"/>
    <property type="match status" value="1"/>
</dbReference>
<dbReference type="InterPro" id="IPR020807">
    <property type="entry name" value="PKS_DH"/>
</dbReference>
<dbReference type="SUPFAM" id="SSF52151">
    <property type="entry name" value="FabD/lysophospholipase-like"/>
    <property type="match status" value="1"/>
</dbReference>
<dbReference type="Proteomes" id="UP000244855">
    <property type="component" value="Unassembled WGS sequence"/>
</dbReference>
<dbReference type="InterPro" id="IPR009081">
    <property type="entry name" value="PP-bd_ACP"/>
</dbReference>
<dbReference type="InterPro" id="IPR049552">
    <property type="entry name" value="PKS_DH_N"/>
</dbReference>
<dbReference type="Pfam" id="PF13602">
    <property type="entry name" value="ADH_zinc_N_2"/>
    <property type="match status" value="1"/>
</dbReference>
<dbReference type="EMBL" id="KZ805501">
    <property type="protein sequence ID" value="PVH95312.1"/>
    <property type="molecule type" value="Genomic_DNA"/>
</dbReference>
<dbReference type="InterPro" id="IPR014043">
    <property type="entry name" value="Acyl_transferase_dom"/>
</dbReference>
<organism evidence="11 12">
    <name type="scientific">Periconia macrospinosa</name>
    <dbReference type="NCBI Taxonomy" id="97972"/>
    <lineage>
        <taxon>Eukaryota</taxon>
        <taxon>Fungi</taxon>
        <taxon>Dikarya</taxon>
        <taxon>Ascomycota</taxon>
        <taxon>Pezizomycotina</taxon>
        <taxon>Dothideomycetes</taxon>
        <taxon>Pleosporomycetidae</taxon>
        <taxon>Pleosporales</taxon>
        <taxon>Massarineae</taxon>
        <taxon>Periconiaceae</taxon>
        <taxon>Periconia</taxon>
    </lineage>
</organism>
<evidence type="ECO:0000256" key="2">
    <source>
        <dbReference type="ARBA" id="ARBA00022553"/>
    </source>
</evidence>
<dbReference type="GO" id="GO:0044550">
    <property type="term" value="P:secondary metabolite biosynthetic process"/>
    <property type="evidence" value="ECO:0007669"/>
    <property type="project" value="TreeGrafter"/>
</dbReference>
<dbReference type="SUPFAM" id="SSF53901">
    <property type="entry name" value="Thiolase-like"/>
    <property type="match status" value="1"/>
</dbReference>
<evidence type="ECO:0000259" key="9">
    <source>
        <dbReference type="PROSITE" id="PS52004"/>
    </source>
</evidence>
<dbReference type="InterPro" id="IPR036736">
    <property type="entry name" value="ACP-like_sf"/>
</dbReference>
<dbReference type="SUPFAM" id="SSF51735">
    <property type="entry name" value="NAD(P)-binding Rossmann-fold domains"/>
    <property type="match status" value="2"/>
</dbReference>
<dbReference type="Gene3D" id="3.40.47.10">
    <property type="match status" value="1"/>
</dbReference>
<dbReference type="GO" id="GO:0006633">
    <property type="term" value="P:fatty acid biosynthetic process"/>
    <property type="evidence" value="ECO:0007669"/>
    <property type="project" value="TreeGrafter"/>
</dbReference>
<dbReference type="InterPro" id="IPR016039">
    <property type="entry name" value="Thiolase-like"/>
</dbReference>
<dbReference type="GO" id="GO:1901336">
    <property type="term" value="P:lactone biosynthetic process"/>
    <property type="evidence" value="ECO:0007669"/>
    <property type="project" value="UniProtKB-ARBA"/>
</dbReference>
<dbReference type="SMART" id="SM00826">
    <property type="entry name" value="PKS_DH"/>
    <property type="match status" value="1"/>
</dbReference>
<dbReference type="CDD" id="cd05195">
    <property type="entry name" value="enoyl_red"/>
    <property type="match status" value="1"/>
</dbReference>
<dbReference type="SMART" id="SM00823">
    <property type="entry name" value="PKS_PP"/>
    <property type="match status" value="1"/>
</dbReference>
<dbReference type="Pfam" id="PF02801">
    <property type="entry name" value="Ketoacyl-synt_C"/>
    <property type="match status" value="1"/>
</dbReference>
<feature type="compositionally biased region" description="Gly residues" evidence="7">
    <location>
        <begin position="11"/>
        <end position="25"/>
    </location>
</feature>
<evidence type="ECO:0000256" key="7">
    <source>
        <dbReference type="SAM" id="MobiDB-lite"/>
    </source>
</evidence>
<dbReference type="STRING" id="97972.A0A2V1DB56"/>
<dbReference type="InterPro" id="IPR020841">
    <property type="entry name" value="PKS_Beta-ketoAc_synthase_dom"/>
</dbReference>
<dbReference type="InterPro" id="IPR029063">
    <property type="entry name" value="SAM-dependent_MTases_sf"/>
</dbReference>
<feature type="domain" description="PKS/mFAS DH" evidence="10">
    <location>
        <begin position="867"/>
        <end position="1127"/>
    </location>
</feature>
<dbReference type="PROSITE" id="PS52004">
    <property type="entry name" value="KS3_2"/>
    <property type="match status" value="1"/>
</dbReference>
<feature type="domain" description="Ketosynthase family 3 (KS3)" evidence="9">
    <location>
        <begin position="35"/>
        <end position="453"/>
    </location>
</feature>
<dbReference type="Gene3D" id="3.40.50.720">
    <property type="entry name" value="NAD(P)-binding Rossmann-like Domain"/>
    <property type="match status" value="2"/>
</dbReference>
<evidence type="ECO:0000259" key="10">
    <source>
        <dbReference type="PROSITE" id="PS52019"/>
    </source>
</evidence>
<dbReference type="InterPro" id="IPR050091">
    <property type="entry name" value="PKS_NRPS_Biosynth_Enz"/>
</dbReference>
<dbReference type="PANTHER" id="PTHR43775:SF28">
    <property type="entry name" value="SYNTHASE, PUTATIVE-RELATED"/>
    <property type="match status" value="1"/>
</dbReference>
<dbReference type="OrthoDB" id="329835at2759"/>
<dbReference type="Pfam" id="PF08659">
    <property type="entry name" value="KR"/>
    <property type="match status" value="1"/>
</dbReference>
<dbReference type="InterPro" id="IPR013154">
    <property type="entry name" value="ADH-like_N"/>
</dbReference>
<dbReference type="InterPro" id="IPR042104">
    <property type="entry name" value="PKS_dehydratase_sf"/>
</dbReference>
<evidence type="ECO:0000313" key="11">
    <source>
        <dbReference type="EMBL" id="PVH95312.1"/>
    </source>
</evidence>
<evidence type="ECO:0000313" key="12">
    <source>
        <dbReference type="Proteomes" id="UP000244855"/>
    </source>
</evidence>
<evidence type="ECO:0000256" key="3">
    <source>
        <dbReference type="ARBA" id="ARBA00022679"/>
    </source>
</evidence>
<dbReference type="Pfam" id="PF16197">
    <property type="entry name" value="KAsynt_C_assoc"/>
    <property type="match status" value="1"/>
</dbReference>
<dbReference type="Gene3D" id="1.10.1200.10">
    <property type="entry name" value="ACP-like"/>
    <property type="match status" value="1"/>
</dbReference>
<dbReference type="Pfam" id="PF00109">
    <property type="entry name" value="ketoacyl-synt"/>
    <property type="match status" value="1"/>
</dbReference>
<dbReference type="SMART" id="SM00825">
    <property type="entry name" value="PKS_KS"/>
    <property type="match status" value="1"/>
</dbReference>
<dbReference type="PROSITE" id="PS50075">
    <property type="entry name" value="CARRIER"/>
    <property type="match status" value="1"/>
</dbReference>
<dbReference type="Gene3D" id="3.40.366.10">
    <property type="entry name" value="Malonyl-Coenzyme A Acyl Carrier Protein, domain 2"/>
    <property type="match status" value="1"/>
</dbReference>
<reference evidence="11 12" key="1">
    <citation type="journal article" date="2018" name="Sci. Rep.">
        <title>Comparative genomics provides insights into the lifestyle and reveals functional heterogeneity of dark septate endophytic fungi.</title>
        <authorList>
            <person name="Knapp D.G."/>
            <person name="Nemeth J.B."/>
            <person name="Barry K."/>
            <person name="Hainaut M."/>
            <person name="Henrissat B."/>
            <person name="Johnson J."/>
            <person name="Kuo A."/>
            <person name="Lim J.H.P."/>
            <person name="Lipzen A."/>
            <person name="Nolan M."/>
            <person name="Ohm R.A."/>
            <person name="Tamas L."/>
            <person name="Grigoriev I.V."/>
            <person name="Spatafora J.W."/>
            <person name="Nagy L.G."/>
            <person name="Kovacs G.M."/>
        </authorList>
    </citation>
    <scope>NUCLEOTIDE SEQUENCE [LARGE SCALE GENOMIC DNA]</scope>
    <source>
        <strain evidence="11 12">DSE2036</strain>
    </source>
</reference>
<feature type="active site" description="Proton donor; for dehydratase activity" evidence="6">
    <location>
        <position position="1045"/>
    </location>
</feature>
<evidence type="ECO:0000256" key="5">
    <source>
        <dbReference type="ARBA" id="ARBA00023315"/>
    </source>
</evidence>
<dbReference type="Gene3D" id="3.30.70.250">
    <property type="entry name" value="Malonyl-CoA ACP transacylase, ACP-binding"/>
    <property type="match status" value="1"/>
</dbReference>
<dbReference type="InterPro" id="IPR036291">
    <property type="entry name" value="NAD(P)-bd_dom_sf"/>
</dbReference>
<dbReference type="InterPro" id="IPR056501">
    <property type="entry name" value="NAD-bd_HRPKS_sdrA"/>
</dbReference>
<dbReference type="Gene3D" id="3.40.50.150">
    <property type="entry name" value="Vaccinia Virus protein VP39"/>
    <property type="match status" value="1"/>
</dbReference>
<dbReference type="InterPro" id="IPR001227">
    <property type="entry name" value="Ac_transferase_dom_sf"/>
</dbReference>